<dbReference type="InterPro" id="IPR036249">
    <property type="entry name" value="Thioredoxin-like_sf"/>
</dbReference>
<dbReference type="CDD" id="cd03057">
    <property type="entry name" value="GST_N_Beta"/>
    <property type="match status" value="1"/>
</dbReference>
<keyword evidence="4" id="KW-1185">Reference proteome</keyword>
<dbReference type="RefSeq" id="WP_324619603.1">
    <property type="nucleotide sequence ID" value="NZ_JAYKOT010000003.1"/>
</dbReference>
<dbReference type="InterPro" id="IPR040079">
    <property type="entry name" value="Glutathione_S-Trfase"/>
</dbReference>
<dbReference type="PANTHER" id="PTHR44051:SF8">
    <property type="entry name" value="GLUTATHIONE S-TRANSFERASE GSTA"/>
    <property type="match status" value="1"/>
</dbReference>
<dbReference type="SUPFAM" id="SSF52833">
    <property type="entry name" value="Thioredoxin-like"/>
    <property type="match status" value="1"/>
</dbReference>
<dbReference type="Gene3D" id="3.40.30.10">
    <property type="entry name" value="Glutaredoxin"/>
    <property type="match status" value="1"/>
</dbReference>
<organism evidence="3 4">
    <name type="scientific">Citroniella saccharovorans</name>
    <dbReference type="NCBI Taxonomy" id="2053367"/>
    <lineage>
        <taxon>Bacteria</taxon>
        <taxon>Bacillati</taxon>
        <taxon>Bacillota</taxon>
        <taxon>Tissierellia</taxon>
        <taxon>Tissierellales</taxon>
        <taxon>Peptoniphilaceae</taxon>
        <taxon>Citroniella</taxon>
    </lineage>
</organism>
<protein>
    <submittedName>
        <fullName evidence="3">Glutathione S-transferase family protein</fullName>
    </submittedName>
</protein>
<dbReference type="CDD" id="cd03188">
    <property type="entry name" value="GST_C_Beta"/>
    <property type="match status" value="1"/>
</dbReference>
<dbReference type="Pfam" id="PF13417">
    <property type="entry name" value="GST_N_3"/>
    <property type="match status" value="1"/>
</dbReference>
<dbReference type="Proteomes" id="UP001357733">
    <property type="component" value="Unassembled WGS sequence"/>
</dbReference>
<proteinExistence type="predicted"/>
<dbReference type="Gene3D" id="1.20.1050.10">
    <property type="match status" value="1"/>
</dbReference>
<reference evidence="3 4" key="1">
    <citation type="submission" date="2024-01" db="EMBL/GenBank/DDBJ databases">
        <title>Complete genome sequence of Citroniella saccharovorans strain M6.X9, isolated from human fecal sample.</title>
        <authorList>
            <person name="Cheng G."/>
            <person name="Westerholm M."/>
            <person name="Schnurer A."/>
        </authorList>
    </citation>
    <scope>NUCLEOTIDE SEQUENCE [LARGE SCALE GENOMIC DNA]</scope>
    <source>
        <strain evidence="3 4">DSM 29873</strain>
    </source>
</reference>
<dbReference type="SFLD" id="SFLDS00019">
    <property type="entry name" value="Glutathione_Transferase_(cytos"/>
    <property type="match status" value="1"/>
</dbReference>
<dbReference type="InterPro" id="IPR036282">
    <property type="entry name" value="Glutathione-S-Trfase_C_sf"/>
</dbReference>
<feature type="domain" description="GST C-terminal" evidence="2">
    <location>
        <begin position="81"/>
        <end position="202"/>
    </location>
</feature>
<dbReference type="SFLD" id="SFLDG01150">
    <property type="entry name" value="Main.1:_Beta-like"/>
    <property type="match status" value="1"/>
</dbReference>
<dbReference type="InterPro" id="IPR010987">
    <property type="entry name" value="Glutathione-S-Trfase_C-like"/>
</dbReference>
<sequence>MKLYYAPDTCSLAVWISLEWLGANYEVEKANLGSEEYKKINPLGSVPALETDGGKIKTELGAIITFLAEKYPEMNLGPDDSIEDRFLFNQLILLISSDLHPSFGPIFAPKRYTLDTDEESLDKIRKAAYPRIDSILSYIDTLLGDRDHIYKDKKTVLDAYLFILSGWAEFTPKSWTEYPNIKRFREKLLKDEKVKYVLENQK</sequence>
<comment type="caution">
    <text evidence="3">The sequence shown here is derived from an EMBL/GenBank/DDBJ whole genome shotgun (WGS) entry which is preliminary data.</text>
</comment>
<evidence type="ECO:0000259" key="2">
    <source>
        <dbReference type="PROSITE" id="PS50405"/>
    </source>
</evidence>
<dbReference type="Pfam" id="PF14497">
    <property type="entry name" value="GST_C_3"/>
    <property type="match status" value="1"/>
</dbReference>
<dbReference type="SFLD" id="SFLDG00358">
    <property type="entry name" value="Main_(cytGST)"/>
    <property type="match status" value="1"/>
</dbReference>
<dbReference type="InterPro" id="IPR004046">
    <property type="entry name" value="GST_C"/>
</dbReference>
<evidence type="ECO:0000313" key="3">
    <source>
        <dbReference type="EMBL" id="MEB3429413.1"/>
    </source>
</evidence>
<evidence type="ECO:0000313" key="4">
    <source>
        <dbReference type="Proteomes" id="UP001357733"/>
    </source>
</evidence>
<name>A0AAW9MPF3_9FIRM</name>
<accession>A0AAW9MPF3</accession>
<dbReference type="SUPFAM" id="SSF47616">
    <property type="entry name" value="GST C-terminal domain-like"/>
    <property type="match status" value="1"/>
</dbReference>
<dbReference type="EMBL" id="JAYKOT010000003">
    <property type="protein sequence ID" value="MEB3429413.1"/>
    <property type="molecule type" value="Genomic_DNA"/>
</dbReference>
<dbReference type="PROSITE" id="PS50405">
    <property type="entry name" value="GST_CTER"/>
    <property type="match status" value="1"/>
</dbReference>
<dbReference type="AlphaFoldDB" id="A0AAW9MPF3"/>
<dbReference type="PROSITE" id="PS50404">
    <property type="entry name" value="GST_NTER"/>
    <property type="match status" value="1"/>
</dbReference>
<dbReference type="InterPro" id="IPR004045">
    <property type="entry name" value="Glutathione_S-Trfase_N"/>
</dbReference>
<feature type="domain" description="GST N-terminal" evidence="1">
    <location>
        <begin position="1"/>
        <end position="75"/>
    </location>
</feature>
<evidence type="ECO:0000259" key="1">
    <source>
        <dbReference type="PROSITE" id="PS50404"/>
    </source>
</evidence>
<gene>
    <name evidence="3" type="ORF">VLK81_05190</name>
</gene>
<dbReference type="PANTHER" id="PTHR44051">
    <property type="entry name" value="GLUTATHIONE S-TRANSFERASE-RELATED"/>
    <property type="match status" value="1"/>
</dbReference>